<accession>A0AAU9CJ74</accession>
<keyword evidence="2" id="KW-1185">Reference proteome</keyword>
<dbReference type="KEGG" id="fax:FUAX_25850"/>
<gene>
    <name evidence="1" type="ORF">FUAX_25850</name>
</gene>
<dbReference type="AlphaFoldDB" id="A0AAU9CJ74"/>
<protein>
    <submittedName>
        <fullName evidence="1">Uncharacterized protein</fullName>
    </submittedName>
</protein>
<proteinExistence type="predicted"/>
<organism evidence="1 2">
    <name type="scientific">Fulvitalea axinellae</name>
    <dbReference type="NCBI Taxonomy" id="1182444"/>
    <lineage>
        <taxon>Bacteria</taxon>
        <taxon>Pseudomonadati</taxon>
        <taxon>Bacteroidota</taxon>
        <taxon>Cytophagia</taxon>
        <taxon>Cytophagales</taxon>
        <taxon>Persicobacteraceae</taxon>
        <taxon>Fulvitalea</taxon>
    </lineage>
</organism>
<name>A0AAU9CJ74_9BACT</name>
<sequence>MSKGLLYGALCLYSKMLVDRLTRIIDSLSRINKIDIS</sequence>
<evidence type="ECO:0000313" key="1">
    <source>
        <dbReference type="EMBL" id="BDD10153.1"/>
    </source>
</evidence>
<reference evidence="1 2" key="1">
    <citation type="submission" date="2021-12" db="EMBL/GenBank/DDBJ databases">
        <title>Genome sequencing of bacteria with rrn-lacking chromosome and rrn-plasmid.</title>
        <authorList>
            <person name="Anda M."/>
            <person name="Iwasaki W."/>
        </authorList>
    </citation>
    <scope>NUCLEOTIDE SEQUENCE [LARGE SCALE GENOMIC DNA]</scope>
    <source>
        <strain evidence="1 2">DSM 100852</strain>
    </source>
</reference>
<dbReference type="EMBL" id="AP025314">
    <property type="protein sequence ID" value="BDD10153.1"/>
    <property type="molecule type" value="Genomic_DNA"/>
</dbReference>
<evidence type="ECO:0000313" key="2">
    <source>
        <dbReference type="Proteomes" id="UP001348817"/>
    </source>
</evidence>
<dbReference type="Proteomes" id="UP001348817">
    <property type="component" value="Chromosome"/>
</dbReference>